<protein>
    <submittedName>
        <fullName evidence="1">Uncharacterized protein</fullName>
    </submittedName>
</protein>
<evidence type="ECO:0000313" key="1">
    <source>
        <dbReference type="EMBL" id="MTE02738.1"/>
    </source>
</evidence>
<dbReference type="EMBL" id="WKKC01000008">
    <property type="protein sequence ID" value="MTE02738.1"/>
    <property type="molecule type" value="Genomic_DNA"/>
</dbReference>
<evidence type="ECO:0000313" key="2">
    <source>
        <dbReference type="Proteomes" id="UP000488295"/>
    </source>
</evidence>
<sequence>MKKSEQLSLDEGFYEFKDTNILNRINKVKSFVSEIKEHNMLTPEDYQEMLDLTEDLEDVISDLFDYLLLTRNQMF</sequence>
<organism evidence="1 2">
    <name type="scientific">Lactobacillus johnsonii</name>
    <dbReference type="NCBI Taxonomy" id="33959"/>
    <lineage>
        <taxon>Bacteria</taxon>
        <taxon>Bacillati</taxon>
        <taxon>Bacillota</taxon>
        <taxon>Bacilli</taxon>
        <taxon>Lactobacillales</taxon>
        <taxon>Lactobacillaceae</taxon>
        <taxon>Lactobacillus</taxon>
    </lineage>
</organism>
<gene>
    <name evidence="1" type="ORF">GJU95_02960</name>
</gene>
<comment type="caution">
    <text evidence="1">The sequence shown here is derived from an EMBL/GenBank/DDBJ whole genome shotgun (WGS) entry which is preliminary data.</text>
</comment>
<name>A0A9X5ALB3_LACJH</name>
<dbReference type="Proteomes" id="UP000488295">
    <property type="component" value="Unassembled WGS sequence"/>
</dbReference>
<dbReference type="RefSeq" id="WP_155692375.1">
    <property type="nucleotide sequence ID" value="NZ_WKKC01000008.1"/>
</dbReference>
<dbReference type="AlphaFoldDB" id="A0A9X5ALB3"/>
<reference evidence="1 2" key="1">
    <citation type="submission" date="2019-11" db="EMBL/GenBank/DDBJ databases">
        <title>Gastrointestinal microbiota of Peromyscus leucopus.</title>
        <authorList>
            <person name="Milovic A."/>
            <person name="Bassam K."/>
            <person name="Barbour A.G."/>
        </authorList>
    </citation>
    <scope>NUCLEOTIDE SEQUENCE [LARGE SCALE GENOMIC DNA]</scope>
    <source>
        <strain evidence="1 2">LL8</strain>
    </source>
</reference>
<proteinExistence type="predicted"/>
<accession>A0A9X5ALB3</accession>